<accession>A0A1D1ZQT3</accession>
<dbReference type="PROSITE" id="PS50888">
    <property type="entry name" value="BHLH"/>
    <property type="match status" value="1"/>
</dbReference>
<gene>
    <name evidence="3" type="ORF">g.4250</name>
</gene>
<dbReference type="PANTHER" id="PTHR46412:SF3">
    <property type="entry name" value="TRANSCRIPTION FACTOR BIM1"/>
    <property type="match status" value="1"/>
</dbReference>
<feature type="compositionally biased region" description="Gly residues" evidence="1">
    <location>
        <begin position="207"/>
        <end position="222"/>
    </location>
</feature>
<dbReference type="EMBL" id="GDKF01009286">
    <property type="protein sequence ID" value="JAT69336.1"/>
    <property type="molecule type" value="Transcribed_RNA"/>
</dbReference>
<feature type="domain" description="BHLH" evidence="2">
    <location>
        <begin position="139"/>
        <end position="188"/>
    </location>
</feature>
<feature type="compositionally biased region" description="Low complexity" evidence="1">
    <location>
        <begin position="34"/>
        <end position="48"/>
    </location>
</feature>
<dbReference type="SUPFAM" id="SSF47459">
    <property type="entry name" value="HLH, helix-loop-helix DNA-binding domain"/>
    <property type="match status" value="1"/>
</dbReference>
<feature type="compositionally biased region" description="Pro residues" evidence="1">
    <location>
        <begin position="57"/>
        <end position="66"/>
    </location>
</feature>
<sequence>FHTETMDYPPRNPGEAGDPGQAQPDSGQGGMNPATLQALLAASARSSAFGPVGGQLPHPPPFPTEPGPGQQLGPSSMHLFNQLLGQPGLAHLAGYPDSGPPSGPGPAPGNAPPSPTSGGDGGGGKKQRTRAGPSPSSSSYASRHQQAEARRRSRINDRLEALREVVPHSERANTATFLEDVLKYVRAMQRRMAELEVRLGLPPVGTGLPGGGGGLPGGGGGQIQARGDSQGQGQGGPTDGGPAPGAGHKPGLQPGPAPTLPPMLQAQQPHAWPPGMQAAAAQQQQRGMGHMEQDPGAMFGAQAGQPAAQLAQAQAAHAAFAAHAQAQQAAASVQGLSRPGSALDGPASAAAAAQWTAPGGRGPSTSTGGPGPAPTSSVAGISVSATLAAEHARLMAAMYHPGKHEAYPPPPLEGLAGSNEEEERAKQAQEVGAQAPL</sequence>
<protein>
    <recommendedName>
        <fullName evidence="2">BHLH domain-containing protein</fullName>
    </recommendedName>
</protein>
<dbReference type="GO" id="GO:0006351">
    <property type="term" value="P:DNA-templated transcription"/>
    <property type="evidence" value="ECO:0007669"/>
    <property type="project" value="InterPro"/>
</dbReference>
<evidence type="ECO:0000256" key="1">
    <source>
        <dbReference type="SAM" id="MobiDB-lite"/>
    </source>
</evidence>
<dbReference type="PANTHER" id="PTHR46412">
    <property type="entry name" value="BES1-INTERACTING MYC-LIKE PROTEIN"/>
    <property type="match status" value="1"/>
</dbReference>
<dbReference type="SMART" id="SM00353">
    <property type="entry name" value="HLH"/>
    <property type="match status" value="1"/>
</dbReference>
<dbReference type="AlphaFoldDB" id="A0A1D1ZQT3"/>
<dbReference type="InterPro" id="IPR011598">
    <property type="entry name" value="bHLH_dom"/>
</dbReference>
<evidence type="ECO:0000259" key="2">
    <source>
        <dbReference type="PROSITE" id="PS50888"/>
    </source>
</evidence>
<feature type="region of interest" description="Disordered" evidence="1">
    <location>
        <begin position="1"/>
        <end position="76"/>
    </location>
</feature>
<evidence type="ECO:0000313" key="3">
    <source>
        <dbReference type="EMBL" id="JAT69336.1"/>
    </source>
</evidence>
<dbReference type="InterPro" id="IPR044295">
    <property type="entry name" value="BIM1/2/3"/>
</dbReference>
<feature type="compositionally biased region" description="Gly residues" evidence="1">
    <location>
        <begin position="230"/>
        <end position="244"/>
    </location>
</feature>
<feature type="compositionally biased region" description="Pro residues" evidence="1">
    <location>
        <begin position="98"/>
        <end position="115"/>
    </location>
</feature>
<feature type="region of interest" description="Disordered" evidence="1">
    <location>
        <begin position="201"/>
        <end position="299"/>
    </location>
</feature>
<feature type="region of interest" description="Disordered" evidence="1">
    <location>
        <begin position="89"/>
        <end position="154"/>
    </location>
</feature>
<feature type="compositionally biased region" description="Low complexity" evidence="1">
    <location>
        <begin position="339"/>
        <end position="367"/>
    </location>
</feature>
<dbReference type="InterPro" id="IPR036638">
    <property type="entry name" value="HLH_DNA-bd_sf"/>
</dbReference>
<organism evidence="3">
    <name type="scientific">Auxenochlorella protothecoides</name>
    <name type="common">Green microalga</name>
    <name type="synonym">Chlorella protothecoides</name>
    <dbReference type="NCBI Taxonomy" id="3075"/>
    <lineage>
        <taxon>Eukaryota</taxon>
        <taxon>Viridiplantae</taxon>
        <taxon>Chlorophyta</taxon>
        <taxon>core chlorophytes</taxon>
        <taxon>Trebouxiophyceae</taxon>
        <taxon>Chlorellales</taxon>
        <taxon>Chlorellaceae</taxon>
        <taxon>Auxenochlorella</taxon>
    </lineage>
</organism>
<proteinExistence type="predicted"/>
<feature type="region of interest" description="Disordered" evidence="1">
    <location>
        <begin position="400"/>
        <end position="437"/>
    </location>
</feature>
<reference evidence="3" key="1">
    <citation type="submission" date="2015-08" db="EMBL/GenBank/DDBJ databases">
        <authorList>
            <person name="Babu N.S."/>
            <person name="Beckwith C.J."/>
            <person name="Beseler K.G."/>
            <person name="Brison A."/>
            <person name="Carone J.V."/>
            <person name="Caskin T.P."/>
            <person name="Diamond M."/>
            <person name="Durham M.E."/>
            <person name="Foxe J.M."/>
            <person name="Go M."/>
            <person name="Henderson B.A."/>
            <person name="Jones I.B."/>
            <person name="McGettigan J.A."/>
            <person name="Micheletti S.J."/>
            <person name="Nasrallah M.E."/>
            <person name="Ortiz D."/>
            <person name="Piller C.R."/>
            <person name="Privatt S.R."/>
            <person name="Schneider S.L."/>
            <person name="Sharp S."/>
            <person name="Smith T.C."/>
            <person name="Stanton J.D."/>
            <person name="Ullery H.E."/>
            <person name="Wilson R.J."/>
            <person name="Serrano M.G."/>
            <person name="Buck G."/>
            <person name="Lee V."/>
            <person name="Wang Y."/>
            <person name="Carvalho R."/>
            <person name="Voegtly L."/>
            <person name="Shi R."/>
            <person name="Duckworth R."/>
            <person name="Johnson A."/>
            <person name="Loviza R."/>
            <person name="Walstead R."/>
            <person name="Shah Z."/>
            <person name="Kiflezghi M."/>
            <person name="Wade K."/>
            <person name="Ball S.L."/>
            <person name="Bradley K.W."/>
            <person name="Asai D.J."/>
            <person name="Bowman C.A."/>
            <person name="Russell D.A."/>
            <person name="Pope W.H."/>
            <person name="Jacobs-Sera D."/>
            <person name="Hendrix R.W."/>
            <person name="Hatfull G.F."/>
        </authorList>
    </citation>
    <scope>NUCLEOTIDE SEQUENCE</scope>
</reference>
<dbReference type="GO" id="GO:0046983">
    <property type="term" value="F:protein dimerization activity"/>
    <property type="evidence" value="ECO:0007669"/>
    <property type="project" value="InterPro"/>
</dbReference>
<dbReference type="Pfam" id="PF00010">
    <property type="entry name" value="HLH"/>
    <property type="match status" value="1"/>
</dbReference>
<dbReference type="GO" id="GO:0003700">
    <property type="term" value="F:DNA-binding transcription factor activity"/>
    <property type="evidence" value="ECO:0007669"/>
    <property type="project" value="InterPro"/>
</dbReference>
<feature type="region of interest" description="Disordered" evidence="1">
    <location>
        <begin position="336"/>
        <end position="378"/>
    </location>
</feature>
<feature type="non-terminal residue" evidence="3">
    <location>
        <position position="1"/>
    </location>
</feature>
<dbReference type="Gene3D" id="4.10.280.10">
    <property type="entry name" value="Helix-loop-helix DNA-binding domain"/>
    <property type="match status" value="1"/>
</dbReference>
<feature type="compositionally biased region" description="Basic and acidic residues" evidence="1">
    <location>
        <begin position="145"/>
        <end position="154"/>
    </location>
</feature>
<name>A0A1D1ZQT3_AUXPR</name>